<gene>
    <name evidence="8" type="ORF">O0S10_07290</name>
</gene>
<keyword evidence="2 5" id="KW-0808">Transferase</keyword>
<dbReference type="EMBL" id="JAPTGB010000014">
    <property type="protein sequence ID" value="MCZ0861028.1"/>
    <property type="molecule type" value="Genomic_DNA"/>
</dbReference>
<evidence type="ECO:0000256" key="2">
    <source>
        <dbReference type="ARBA" id="ARBA00022679"/>
    </source>
</evidence>
<dbReference type="Gene3D" id="3.30.70.890">
    <property type="entry name" value="GHMP kinase, C-terminal domain"/>
    <property type="match status" value="1"/>
</dbReference>
<organism evidence="8 9">
    <name type="scientific">Methanocorpusculum petauri</name>
    <dbReference type="NCBI Taxonomy" id="3002863"/>
    <lineage>
        <taxon>Archaea</taxon>
        <taxon>Methanobacteriati</taxon>
        <taxon>Methanobacteriota</taxon>
        <taxon>Stenosarchaea group</taxon>
        <taxon>Methanomicrobia</taxon>
        <taxon>Methanomicrobiales</taxon>
        <taxon>Methanocorpusculaceae</taxon>
        <taxon>Methanocorpusculum</taxon>
    </lineage>
</organism>
<proteinExistence type="inferred from homology"/>
<dbReference type="Pfam" id="PF08544">
    <property type="entry name" value="GHMP_kinases_C"/>
    <property type="match status" value="1"/>
</dbReference>
<dbReference type="PIRSF" id="PIRSF004884">
    <property type="entry name" value="Sugar_kin_arch"/>
    <property type="match status" value="1"/>
</dbReference>
<dbReference type="GO" id="GO:0043793">
    <property type="term" value="F:beta-ribofuranosylaminobenzene 5'-phosphate synthase activity"/>
    <property type="evidence" value="ECO:0007669"/>
    <property type="project" value="UniProtKB-EC"/>
</dbReference>
<evidence type="ECO:0000259" key="6">
    <source>
        <dbReference type="Pfam" id="PF00288"/>
    </source>
</evidence>
<evidence type="ECO:0000259" key="7">
    <source>
        <dbReference type="Pfam" id="PF08544"/>
    </source>
</evidence>
<evidence type="ECO:0000256" key="4">
    <source>
        <dbReference type="ARBA" id="ARBA00022840"/>
    </source>
</evidence>
<dbReference type="InterPro" id="IPR014721">
    <property type="entry name" value="Ribsml_uS5_D2-typ_fold_subgr"/>
</dbReference>
<dbReference type="InterPro" id="IPR013750">
    <property type="entry name" value="GHMP_kinase_C_dom"/>
</dbReference>
<reference evidence="8" key="1">
    <citation type="submission" date="2022-12" db="EMBL/GenBank/DDBJ databases">
        <title>Isolation and characterisation of novel Methanocorpusculum spp. from native Australian herbivores indicates the genus is ancestrally host-associated.</title>
        <authorList>
            <person name="Volmer J.G."/>
            <person name="Soo R.M."/>
            <person name="Evans P.N."/>
            <person name="Hoedt E.C."/>
            <person name="Astorga Alsina A.L."/>
            <person name="Woodcroft B.J."/>
            <person name="Tyson G.W."/>
            <person name="Hugenholtz P."/>
            <person name="Morrison M."/>
        </authorList>
    </citation>
    <scope>NUCLEOTIDE SEQUENCE</scope>
    <source>
        <strain evidence="8">MG</strain>
    </source>
</reference>
<dbReference type="InterPro" id="IPR020568">
    <property type="entry name" value="Ribosomal_Su5_D2-typ_SF"/>
</dbReference>
<dbReference type="NCBIfam" id="NF040726">
    <property type="entry name" value="BetaRFA-P_synth"/>
    <property type="match status" value="1"/>
</dbReference>
<evidence type="ECO:0000256" key="3">
    <source>
        <dbReference type="ARBA" id="ARBA00022741"/>
    </source>
</evidence>
<comment type="pathway">
    <text evidence="5">Cofactor biosynthesis; 5,6,7,8-tetrahydromethanopterin biosynthesis.</text>
</comment>
<comment type="caution">
    <text evidence="8">The sequence shown here is derived from an EMBL/GenBank/DDBJ whole genome shotgun (WGS) entry which is preliminary data.</text>
</comment>
<dbReference type="InterPro" id="IPR036554">
    <property type="entry name" value="GHMP_kinase_C_sf"/>
</dbReference>
<keyword evidence="4" id="KW-0067">ATP-binding</keyword>
<comment type="catalytic activity">
    <reaction evidence="5">
        <text>5-phospho-alpha-D-ribose 1-diphosphate + 4-hydroxybenzoate + H(+) = 4-(beta-D-ribofuranosyl)phenol 5'-phosphate + CO2 + diphosphate</text>
        <dbReference type="Rhea" id="RHEA:48556"/>
        <dbReference type="ChEBI" id="CHEBI:15378"/>
        <dbReference type="ChEBI" id="CHEBI:16526"/>
        <dbReference type="ChEBI" id="CHEBI:17879"/>
        <dbReference type="ChEBI" id="CHEBI:33019"/>
        <dbReference type="ChEBI" id="CHEBI:58017"/>
        <dbReference type="ChEBI" id="CHEBI:82767"/>
        <dbReference type="EC" id="2.4.2.54"/>
    </reaction>
</comment>
<dbReference type="InterPro" id="IPR053442">
    <property type="entry name" value="Beta-RFA-P_synthase"/>
</dbReference>
<comment type="similarity">
    <text evidence="5">Belongs to the beta-RFA-P synthase family.</text>
</comment>
<dbReference type="PANTHER" id="PTHR20861">
    <property type="entry name" value="HOMOSERINE/4-DIPHOSPHOCYTIDYL-2-C-METHYL-D-ERYTHRITOL KINASE"/>
    <property type="match status" value="1"/>
</dbReference>
<dbReference type="InterPro" id="IPR004422">
    <property type="entry name" value="RFAP_synthase"/>
</dbReference>
<name>A0ABT4IH05_9EURY</name>
<keyword evidence="3" id="KW-0547">Nucleotide-binding</keyword>
<keyword evidence="9" id="KW-1185">Reference proteome</keyword>
<evidence type="ECO:0000313" key="9">
    <source>
        <dbReference type="Proteomes" id="UP001141422"/>
    </source>
</evidence>
<protein>
    <recommendedName>
        <fullName evidence="5">Beta-ribofuranosylaminobenzene 5'-phosphate synthase</fullName>
        <shortName evidence="5">Beta-RFA-P synthase</shortName>
        <ecNumber evidence="5">2.4.2.54</ecNumber>
    </recommendedName>
</protein>
<sequence>MKIQTPSRLHITLIDLNGSYGRIDGGIGLTLADPHFILEAVPADKEITIEFTETAAGSPAERSACRSKVTAAAEKAAARYAPGTGYHFTVHQLYPAHSGLGSGTQMSLAAAKLIAELSGHHPASTELAELVGRGGTSGIGVHAFDLGGFIADGGHSKKEKSSFMPSSVSTAKPACLLGRYPFPEDWGVLLAVPAFGNRYNGAAETNIFQTHCPVPKTDVEQVSHLVFMNLIPFLIEHDIEAFGHALDQIQAVGFNKIEMTLQPPELTDLMHNMRDAGAYGVGLSSFGPTLFTVYDRANRDIVDATKELLGENGRVIATRGQNHGAELF</sequence>
<dbReference type="NCBIfam" id="TIGR00144">
    <property type="entry name" value="beta_RFAP_syn"/>
    <property type="match status" value="1"/>
</dbReference>
<evidence type="ECO:0000256" key="1">
    <source>
        <dbReference type="ARBA" id="ARBA00022605"/>
    </source>
</evidence>
<keyword evidence="1" id="KW-0028">Amino-acid biosynthesis</keyword>
<dbReference type="Proteomes" id="UP001141422">
    <property type="component" value="Unassembled WGS sequence"/>
</dbReference>
<dbReference type="InterPro" id="IPR006204">
    <property type="entry name" value="GHMP_kinase_N_dom"/>
</dbReference>
<dbReference type="RefSeq" id="WP_268925223.1">
    <property type="nucleotide sequence ID" value="NZ_JAPTGB010000014.1"/>
</dbReference>
<evidence type="ECO:0000256" key="5">
    <source>
        <dbReference type="PIRNR" id="PIRNR004884"/>
    </source>
</evidence>
<dbReference type="Pfam" id="PF00288">
    <property type="entry name" value="GHMP_kinases_N"/>
    <property type="match status" value="1"/>
</dbReference>
<keyword evidence="5 8" id="KW-0328">Glycosyltransferase</keyword>
<comment type="subunit">
    <text evidence="5">Homodimer.</text>
</comment>
<feature type="domain" description="GHMP kinase N-terminal" evidence="6">
    <location>
        <begin position="69"/>
        <end position="145"/>
    </location>
</feature>
<dbReference type="PANTHER" id="PTHR20861:SF6">
    <property type="entry name" value="BETA-RIBOFURANOSYLPHENOL 5'-PHOSPHATE SYNTHASE"/>
    <property type="match status" value="1"/>
</dbReference>
<feature type="domain" description="GHMP kinase C-terminal" evidence="7">
    <location>
        <begin position="231"/>
        <end position="299"/>
    </location>
</feature>
<evidence type="ECO:0000313" key="8">
    <source>
        <dbReference type="EMBL" id="MCZ0861028.1"/>
    </source>
</evidence>
<dbReference type="SUPFAM" id="SSF54211">
    <property type="entry name" value="Ribosomal protein S5 domain 2-like"/>
    <property type="match status" value="1"/>
</dbReference>
<accession>A0ABT4IH05</accession>
<dbReference type="EC" id="2.4.2.54" evidence="5"/>
<comment type="function">
    <text evidence="5">Catalyzes the condensation of 4-aminobenzoate (pABA) with 5-phospho-alpha-D-ribose 1-diphosphate (PRPP) to produce beta-ribofuranosylaminobenzene 5'-phosphate (beta-RFA-P).</text>
</comment>
<dbReference type="Gene3D" id="3.30.230.10">
    <property type="match status" value="1"/>
</dbReference>
<dbReference type="SUPFAM" id="SSF55060">
    <property type="entry name" value="GHMP Kinase, C-terminal domain"/>
    <property type="match status" value="1"/>
</dbReference>